<organism evidence="1 2">
    <name type="scientific">Streptomyces griseoaurantiacus</name>
    <dbReference type="NCBI Taxonomy" id="68213"/>
    <lineage>
        <taxon>Bacteria</taxon>
        <taxon>Bacillati</taxon>
        <taxon>Actinomycetota</taxon>
        <taxon>Actinomycetes</taxon>
        <taxon>Kitasatosporales</taxon>
        <taxon>Streptomycetaceae</taxon>
        <taxon>Streptomyces</taxon>
        <taxon>Streptomyces aurantiacus group</taxon>
    </lineage>
</organism>
<reference evidence="1" key="1">
    <citation type="submission" date="2022-10" db="EMBL/GenBank/DDBJ databases">
        <title>The complete genomes of actinobacterial strains from the NBC collection.</title>
        <authorList>
            <person name="Joergensen T.S."/>
            <person name="Alvarez Arevalo M."/>
            <person name="Sterndorff E.B."/>
            <person name="Faurdal D."/>
            <person name="Vuksanovic O."/>
            <person name="Mourched A.-S."/>
            <person name="Charusanti P."/>
            <person name="Shaw S."/>
            <person name="Blin K."/>
            <person name="Weber T."/>
        </authorList>
    </citation>
    <scope>NUCLEOTIDE SEQUENCE</scope>
    <source>
        <strain evidence="1">NBC_00489</strain>
    </source>
</reference>
<accession>A0ABZ1V3J9</accession>
<evidence type="ECO:0000313" key="2">
    <source>
        <dbReference type="Proteomes" id="UP001432161"/>
    </source>
</evidence>
<name>A0ABZ1V3J9_9ACTN</name>
<dbReference type="EMBL" id="CP108330">
    <property type="protein sequence ID" value="WUR39162.1"/>
    <property type="molecule type" value="Genomic_DNA"/>
</dbReference>
<sequence>MILRILGWRDIPVPESVRERVPACPDLDLLELWAERAVRATTAEDLFAGE</sequence>
<evidence type="ECO:0000313" key="1">
    <source>
        <dbReference type="EMBL" id="WUR39162.1"/>
    </source>
</evidence>
<protein>
    <submittedName>
        <fullName evidence="1">Uncharacterized protein</fullName>
    </submittedName>
</protein>
<dbReference type="Proteomes" id="UP001432161">
    <property type="component" value="Chromosome"/>
</dbReference>
<proteinExistence type="predicted"/>
<gene>
    <name evidence="1" type="ORF">OHN36_19380</name>
</gene>
<keyword evidence="2" id="KW-1185">Reference proteome</keyword>